<dbReference type="STRING" id="1834191.A5886_002227"/>
<comment type="caution">
    <text evidence="1">The sequence shown here is derived from an EMBL/GenBank/DDBJ whole genome shotgun (WGS) entry which is preliminary data.</text>
</comment>
<protein>
    <submittedName>
        <fullName evidence="1">Uncharacterized protein</fullName>
    </submittedName>
</protein>
<accession>A0A242A7X1</accession>
<dbReference type="OrthoDB" id="2186315at2"/>
<organism evidence="1 2">
    <name type="scientific">Candidatus Enterococcus testudinis</name>
    <dbReference type="NCBI Taxonomy" id="1834191"/>
    <lineage>
        <taxon>Bacteria</taxon>
        <taxon>Bacillati</taxon>
        <taxon>Bacillota</taxon>
        <taxon>Bacilli</taxon>
        <taxon>Lactobacillales</taxon>
        <taxon>Enterococcaceae</taxon>
        <taxon>Enterococcus</taxon>
    </lineage>
</organism>
<evidence type="ECO:0000313" key="1">
    <source>
        <dbReference type="EMBL" id="OTN77147.1"/>
    </source>
</evidence>
<gene>
    <name evidence="1" type="ORF">A5886_002227</name>
</gene>
<sequence length="93" mass="10798">MTIRDLDALPQAVKQTFDPDFVFLIAADKIQHFPARQWSETAYQQMLEEKLGSSYDLFIWQEMLVARGATDLLVLMPKYHDLEAFAKTPHQLN</sequence>
<dbReference type="RefSeq" id="WP_086275207.1">
    <property type="nucleotide sequence ID" value="NZ_NGKU01000001.1"/>
</dbReference>
<evidence type="ECO:0000313" key="2">
    <source>
        <dbReference type="Proteomes" id="UP000195043"/>
    </source>
</evidence>
<dbReference type="Proteomes" id="UP000195043">
    <property type="component" value="Unassembled WGS sequence"/>
</dbReference>
<dbReference type="AlphaFoldDB" id="A0A242A7X1"/>
<dbReference type="EMBL" id="NGKU01000001">
    <property type="protein sequence ID" value="OTN77147.1"/>
    <property type="molecule type" value="Genomic_DNA"/>
</dbReference>
<keyword evidence="2" id="KW-1185">Reference proteome</keyword>
<name>A0A242A7X1_9ENTE</name>
<reference evidence="1 2" key="1">
    <citation type="submission" date="2017-05" db="EMBL/GenBank/DDBJ databases">
        <title>The Genome Sequence of Enterococcus sp. 8G7_MSG3316.</title>
        <authorList>
            <consortium name="The Broad Institute Genomics Platform"/>
            <consortium name="The Broad Institute Genomic Center for Infectious Diseases"/>
            <person name="Earl A."/>
            <person name="Manson A."/>
            <person name="Schwartman J."/>
            <person name="Gilmore M."/>
            <person name="Abouelleil A."/>
            <person name="Cao P."/>
            <person name="Chapman S."/>
            <person name="Cusick C."/>
            <person name="Shea T."/>
            <person name="Young S."/>
            <person name="Neafsey D."/>
            <person name="Nusbaum C."/>
            <person name="Birren B."/>
        </authorList>
    </citation>
    <scope>NUCLEOTIDE SEQUENCE [LARGE SCALE GENOMIC DNA]</scope>
    <source>
        <strain evidence="1 2">8G7_MSG3316</strain>
    </source>
</reference>
<proteinExistence type="predicted"/>